<keyword evidence="2 5" id="KW-0812">Transmembrane</keyword>
<keyword evidence="3 5" id="KW-1133">Transmembrane helix</keyword>
<reference evidence="7 8" key="1">
    <citation type="journal article" date="2019" name="Int. J. Syst. Evol. Microbiol.">
        <title>The Global Catalogue of Microorganisms (GCM) 10K type strain sequencing project: providing services to taxonomists for standard genome sequencing and annotation.</title>
        <authorList>
            <consortium name="The Broad Institute Genomics Platform"/>
            <consortium name="The Broad Institute Genome Sequencing Center for Infectious Disease"/>
            <person name="Wu L."/>
            <person name="Ma J."/>
        </authorList>
    </citation>
    <scope>NUCLEOTIDE SEQUENCE [LARGE SCALE GENOMIC DNA]</scope>
    <source>
        <strain evidence="7 8">JCM 30072</strain>
    </source>
</reference>
<evidence type="ECO:0000256" key="3">
    <source>
        <dbReference type="ARBA" id="ARBA00022989"/>
    </source>
</evidence>
<evidence type="ECO:0000256" key="1">
    <source>
        <dbReference type="ARBA" id="ARBA00004141"/>
    </source>
</evidence>
<dbReference type="RefSeq" id="WP_382185011.1">
    <property type="nucleotide sequence ID" value="NZ_JBHSZI010000001.1"/>
</dbReference>
<dbReference type="Pfam" id="PF01061">
    <property type="entry name" value="ABC2_membrane"/>
    <property type="match status" value="1"/>
</dbReference>
<comment type="subcellular location">
    <subcellularLocation>
        <location evidence="1">Membrane</location>
        <topology evidence="1">Multi-pass membrane protein</topology>
    </subcellularLocation>
</comment>
<feature type="transmembrane region" description="Helical" evidence="5">
    <location>
        <begin position="44"/>
        <end position="65"/>
    </location>
</feature>
<feature type="transmembrane region" description="Helical" evidence="5">
    <location>
        <begin position="132"/>
        <end position="152"/>
    </location>
</feature>
<evidence type="ECO:0000256" key="2">
    <source>
        <dbReference type="ARBA" id="ARBA00022692"/>
    </source>
</evidence>
<feature type="domain" description="ABC-2 type transporter transmembrane" evidence="6">
    <location>
        <begin position="26"/>
        <end position="237"/>
    </location>
</feature>
<dbReference type="AlphaFoldDB" id="A0ABD5W3F9"/>
<dbReference type="Proteomes" id="UP001596445">
    <property type="component" value="Unassembled WGS sequence"/>
</dbReference>
<comment type="caution">
    <text evidence="7">The sequence shown here is derived from an EMBL/GenBank/DDBJ whole genome shotgun (WGS) entry which is preliminary data.</text>
</comment>
<keyword evidence="4 5" id="KW-0472">Membrane</keyword>
<evidence type="ECO:0000256" key="4">
    <source>
        <dbReference type="ARBA" id="ARBA00023136"/>
    </source>
</evidence>
<feature type="transmembrane region" description="Helical" evidence="5">
    <location>
        <begin position="164"/>
        <end position="186"/>
    </location>
</feature>
<accession>A0ABD5W3F9</accession>
<organism evidence="7 8">
    <name type="scientific">Halovenus salina</name>
    <dbReference type="NCBI Taxonomy" id="1510225"/>
    <lineage>
        <taxon>Archaea</taxon>
        <taxon>Methanobacteriati</taxon>
        <taxon>Methanobacteriota</taxon>
        <taxon>Stenosarchaea group</taxon>
        <taxon>Halobacteria</taxon>
        <taxon>Halobacteriales</taxon>
        <taxon>Haloarculaceae</taxon>
        <taxon>Halovenus</taxon>
    </lineage>
</organism>
<evidence type="ECO:0000313" key="7">
    <source>
        <dbReference type="EMBL" id="MFC7058164.1"/>
    </source>
</evidence>
<gene>
    <name evidence="7" type="ORF">ACFQQG_08220</name>
</gene>
<protein>
    <submittedName>
        <fullName evidence="7">ABC transporter permease</fullName>
    </submittedName>
</protein>
<dbReference type="EMBL" id="JBHSZI010000001">
    <property type="protein sequence ID" value="MFC7058164.1"/>
    <property type="molecule type" value="Genomic_DNA"/>
</dbReference>
<dbReference type="GO" id="GO:0016020">
    <property type="term" value="C:membrane"/>
    <property type="evidence" value="ECO:0007669"/>
    <property type="project" value="UniProtKB-SubCell"/>
</dbReference>
<feature type="transmembrane region" description="Helical" evidence="5">
    <location>
        <begin position="85"/>
        <end position="111"/>
    </location>
</feature>
<feature type="transmembrane region" description="Helical" evidence="5">
    <location>
        <begin position="195"/>
        <end position="213"/>
    </location>
</feature>
<name>A0ABD5W3F9_9EURY</name>
<dbReference type="InterPro" id="IPR013525">
    <property type="entry name" value="ABC2_TM"/>
</dbReference>
<keyword evidence="8" id="KW-1185">Reference proteome</keyword>
<feature type="transmembrane region" description="Helical" evidence="5">
    <location>
        <begin position="266"/>
        <end position="290"/>
    </location>
</feature>
<sequence length="309" mass="32193">MTSNSEHGQTDTATLTASSGIGRWLTQTKAFALRNLRSMLRTKATIIWGFGFPAFWYFLSSLIFLPDAEDIGGTATLADVKGSTAVSLGLFGVLTVTLVAFAGGLSADLTAKRYRKLRSLPVAPSADFAGRYLAGVAVAAVAYVLVLLVGLLDGAAYSLQGPGSIPVVAGTFLLFSLVGVSVAVLVTRLVEDSELVVGITNAILLVSFFLTGYNGTTPSLLPEQSQWLVNVAPNSLATRLQTWHLTDIPATTPAGLKEAGLTPPELPVSVAFVALLAAWALAFGVAAAYLMDSAVYSGEGVSDRDDTGC</sequence>
<evidence type="ECO:0000256" key="5">
    <source>
        <dbReference type="SAM" id="Phobius"/>
    </source>
</evidence>
<evidence type="ECO:0000259" key="6">
    <source>
        <dbReference type="Pfam" id="PF01061"/>
    </source>
</evidence>
<evidence type="ECO:0000313" key="8">
    <source>
        <dbReference type="Proteomes" id="UP001596445"/>
    </source>
</evidence>
<proteinExistence type="predicted"/>